<sequence length="603" mass="66427">MFLTKPTPVKIGDRIIRAKRTCPPSLRVKRQMTEMLVKEQLILAREREKREKESSLGAGVLEAHQKTYWRLSEPPRKTSLISSLSHPSPRIESKATNETGPLPPSLLLSSSSSFSSWPSSFASSVNKENGYPETAAAFSHVDSSSSKFSSPQSTAVSLPPLSPLPPSYSLQGSENNSEGMKTSMCHSEGTESHFSIEATSSLSSRMTPSSLSSSYHSFSYETMSTEPSEREEKRHAVCSSSCSSLLIGRGQSCSLSLEEDNKMKKRSLDEVPPTGVMPEGLGATVCMHSSEVTSGPLQGVEAEREEKKEHHSAKISIDGKASPPCLSSKDLSYLSTDQRGSNTQDERNKHSFSASFIERPCGDSGGSRGGEGRHHHGGSSLVNFQWREKEQGGNEGIFRWERSYQGLEEKKTEEERRRAREKELMDHRGRERDNSLLRRQAVLRQQDSCPSDSKKGESSSEKEDPFREEDEEERILHGHPKDSAAVLEDLIISSILLKETGGDGGGGGRDSFGVHTPFLSQEGREERIANRSFSSEKDLRHKEEEETKRRDTASCSHSSAPPLENPSFPSTPSPSSIFAKAENERGDFPEGADDMNPKEVSSS</sequence>
<keyword evidence="3" id="KW-1185">Reference proteome</keyword>
<evidence type="ECO:0000313" key="3">
    <source>
        <dbReference type="Proteomes" id="UP000221165"/>
    </source>
</evidence>
<feature type="region of interest" description="Disordered" evidence="1">
    <location>
        <begin position="293"/>
        <end position="385"/>
    </location>
</feature>
<feature type="region of interest" description="Disordered" evidence="1">
    <location>
        <begin position="72"/>
        <end position="104"/>
    </location>
</feature>
<feature type="region of interest" description="Disordered" evidence="1">
    <location>
        <begin position="149"/>
        <end position="186"/>
    </location>
</feature>
<evidence type="ECO:0000313" key="2">
    <source>
        <dbReference type="EMBL" id="PHJ17468.1"/>
    </source>
</evidence>
<dbReference type="AlphaFoldDB" id="A0A2C6KLF9"/>
<accession>A0A2C6KLF9</accession>
<dbReference type="GeneID" id="94432049"/>
<organism evidence="2 3">
    <name type="scientific">Cystoisospora suis</name>
    <dbReference type="NCBI Taxonomy" id="483139"/>
    <lineage>
        <taxon>Eukaryota</taxon>
        <taxon>Sar</taxon>
        <taxon>Alveolata</taxon>
        <taxon>Apicomplexa</taxon>
        <taxon>Conoidasida</taxon>
        <taxon>Coccidia</taxon>
        <taxon>Eucoccidiorida</taxon>
        <taxon>Eimeriorina</taxon>
        <taxon>Sarcocystidae</taxon>
        <taxon>Cystoisospora</taxon>
    </lineage>
</organism>
<evidence type="ECO:0000256" key="1">
    <source>
        <dbReference type="SAM" id="MobiDB-lite"/>
    </source>
</evidence>
<protein>
    <submittedName>
        <fullName evidence="2">Uncharacterized protein</fullName>
    </submittedName>
</protein>
<feature type="compositionally biased region" description="Basic and acidic residues" evidence="1">
    <location>
        <begin position="408"/>
        <end position="436"/>
    </location>
</feature>
<reference evidence="2 3" key="1">
    <citation type="journal article" date="2017" name="Int. J. Parasitol.">
        <title>The genome of the protozoan parasite Cystoisospora suis and a reverse vaccinology approach to identify vaccine candidates.</title>
        <authorList>
            <person name="Palmieri N."/>
            <person name="Shrestha A."/>
            <person name="Ruttkowski B."/>
            <person name="Beck T."/>
            <person name="Vogl C."/>
            <person name="Tomley F."/>
            <person name="Blake D.P."/>
            <person name="Joachim A."/>
        </authorList>
    </citation>
    <scope>NUCLEOTIDE SEQUENCE [LARGE SCALE GENOMIC DNA]</scope>
    <source>
        <strain evidence="2 3">Wien I</strain>
    </source>
</reference>
<feature type="region of interest" description="Disordered" evidence="1">
    <location>
        <begin position="498"/>
        <end position="603"/>
    </location>
</feature>
<feature type="compositionally biased region" description="Basic and acidic residues" evidence="1">
    <location>
        <begin position="522"/>
        <end position="552"/>
    </location>
</feature>
<dbReference type="OrthoDB" id="10690913at2759"/>
<comment type="caution">
    <text evidence="2">The sequence shown here is derived from an EMBL/GenBank/DDBJ whole genome shotgun (WGS) entry which is preliminary data.</text>
</comment>
<feature type="compositionally biased region" description="Polar residues" evidence="1">
    <location>
        <begin position="329"/>
        <end position="343"/>
    </location>
</feature>
<dbReference type="Proteomes" id="UP000221165">
    <property type="component" value="Unassembled WGS sequence"/>
</dbReference>
<dbReference type="EMBL" id="MIGC01004947">
    <property type="protein sequence ID" value="PHJ17468.1"/>
    <property type="molecule type" value="Genomic_DNA"/>
</dbReference>
<feature type="non-terminal residue" evidence="2">
    <location>
        <position position="603"/>
    </location>
</feature>
<feature type="region of interest" description="Disordered" evidence="1">
    <location>
        <begin position="408"/>
        <end position="484"/>
    </location>
</feature>
<gene>
    <name evidence="2" type="ORF">CSUI_008713</name>
</gene>
<name>A0A2C6KLF9_9APIC</name>
<feature type="compositionally biased region" description="Basic and acidic residues" evidence="1">
    <location>
        <begin position="452"/>
        <end position="465"/>
    </location>
</feature>
<proteinExistence type="predicted"/>
<dbReference type="VEuPathDB" id="ToxoDB:CSUI_008713"/>
<feature type="compositionally biased region" description="Low complexity" evidence="1">
    <location>
        <begin position="566"/>
        <end position="576"/>
    </location>
</feature>
<dbReference type="RefSeq" id="XP_067919189.1">
    <property type="nucleotide sequence ID" value="XM_068068838.1"/>
</dbReference>
<feature type="compositionally biased region" description="Polar residues" evidence="1">
    <location>
        <begin position="171"/>
        <end position="180"/>
    </location>
</feature>
<feature type="compositionally biased region" description="Low complexity" evidence="1">
    <location>
        <begin position="149"/>
        <end position="159"/>
    </location>
</feature>